<proteinExistence type="predicted"/>
<dbReference type="Proteomes" id="UP000177594">
    <property type="component" value="Unassembled WGS sequence"/>
</dbReference>
<evidence type="ECO:0000313" key="2">
    <source>
        <dbReference type="EMBL" id="OGN00196.1"/>
    </source>
</evidence>
<comment type="caution">
    <text evidence="2">The sequence shown here is derived from an EMBL/GenBank/DDBJ whole genome shotgun (WGS) entry which is preliminary data.</text>
</comment>
<accession>A0A1F8EJI8</accession>
<dbReference type="PANTHER" id="PTHR43861:SF1">
    <property type="entry name" value="TRANS-ACONITATE 2-METHYLTRANSFERASE"/>
    <property type="match status" value="1"/>
</dbReference>
<dbReference type="CDD" id="cd02440">
    <property type="entry name" value="AdoMet_MTases"/>
    <property type="match status" value="1"/>
</dbReference>
<dbReference type="InterPro" id="IPR029063">
    <property type="entry name" value="SAM-dependent_MTases_sf"/>
</dbReference>
<dbReference type="GO" id="GO:0008757">
    <property type="term" value="F:S-adenosylmethionine-dependent methyltransferase activity"/>
    <property type="evidence" value="ECO:0007669"/>
    <property type="project" value="InterPro"/>
</dbReference>
<protein>
    <recommendedName>
        <fullName evidence="1">Methyltransferase type 11 domain-containing protein</fullName>
    </recommendedName>
</protein>
<dbReference type="SUPFAM" id="SSF53335">
    <property type="entry name" value="S-adenosyl-L-methionine-dependent methyltransferases"/>
    <property type="match status" value="1"/>
</dbReference>
<evidence type="ECO:0000313" key="3">
    <source>
        <dbReference type="Proteomes" id="UP000177594"/>
    </source>
</evidence>
<dbReference type="PANTHER" id="PTHR43861">
    <property type="entry name" value="TRANS-ACONITATE 2-METHYLTRANSFERASE-RELATED"/>
    <property type="match status" value="1"/>
</dbReference>
<dbReference type="EMBL" id="MGIZ01000001">
    <property type="protein sequence ID" value="OGN00196.1"/>
    <property type="molecule type" value="Genomic_DNA"/>
</dbReference>
<reference evidence="2 3" key="1">
    <citation type="journal article" date="2016" name="Nat. Commun.">
        <title>Thousands of microbial genomes shed light on interconnected biogeochemical processes in an aquifer system.</title>
        <authorList>
            <person name="Anantharaman K."/>
            <person name="Brown C.T."/>
            <person name="Hug L.A."/>
            <person name="Sharon I."/>
            <person name="Castelle C.J."/>
            <person name="Probst A.J."/>
            <person name="Thomas B.C."/>
            <person name="Singh A."/>
            <person name="Wilkins M.J."/>
            <person name="Karaoz U."/>
            <person name="Brodie E.L."/>
            <person name="Williams K.H."/>
            <person name="Hubbard S.S."/>
            <person name="Banfield J.F."/>
        </authorList>
    </citation>
    <scope>NUCLEOTIDE SEQUENCE [LARGE SCALE GENOMIC DNA]</scope>
</reference>
<dbReference type="Gene3D" id="3.40.50.150">
    <property type="entry name" value="Vaccinia Virus protein VP39"/>
    <property type="match status" value="1"/>
</dbReference>
<feature type="domain" description="Methyltransferase type 11" evidence="1">
    <location>
        <begin position="50"/>
        <end position="139"/>
    </location>
</feature>
<organism evidence="2 3">
    <name type="scientific">Candidatus Yanofskybacteria bacterium RIFCSPHIGHO2_01_FULL_39_8b</name>
    <dbReference type="NCBI Taxonomy" id="1802659"/>
    <lineage>
        <taxon>Bacteria</taxon>
        <taxon>Candidatus Yanofskyibacteriota</taxon>
    </lineage>
</organism>
<dbReference type="AlphaFoldDB" id="A0A1F8EJI8"/>
<evidence type="ECO:0000259" key="1">
    <source>
        <dbReference type="Pfam" id="PF08241"/>
    </source>
</evidence>
<gene>
    <name evidence="2" type="ORF">A2817_03535</name>
</gene>
<dbReference type="Pfam" id="PF08241">
    <property type="entry name" value="Methyltransf_11"/>
    <property type="match status" value="1"/>
</dbReference>
<sequence length="206" mass="23659">MRGFMREEQRITIENYNKIAASWTSKRNPDYWSKEFSKFQELLPAGSVFELGCGSGIDSRYFSDAGYNYTGIDRSEELLKIAKQNHPKNRFLKMDLCRLGLKSNLFDGFWAAAVFLHIPKEDIKQALLELKRVLKKNAIGFIALKDGHGEELVQGSEKDDRRFFAYYSLSEFGAVLNENKFEILSMSQSASDSCNTSWLIYFVRSA</sequence>
<name>A0A1F8EJI8_9BACT</name>
<dbReference type="InterPro" id="IPR013216">
    <property type="entry name" value="Methyltransf_11"/>
</dbReference>